<evidence type="ECO:0008006" key="3">
    <source>
        <dbReference type="Google" id="ProtNLM"/>
    </source>
</evidence>
<accession>A0AAX6MS76</accession>
<dbReference type="EMBL" id="JBANMG010000003">
    <property type="protein sequence ID" value="KAK6955354.1"/>
    <property type="molecule type" value="Genomic_DNA"/>
</dbReference>
<name>A0AAX6MS76_9PEZI</name>
<comment type="caution">
    <text evidence="1">The sequence shown here is derived from an EMBL/GenBank/DDBJ whole genome shotgun (WGS) entry which is preliminary data.</text>
</comment>
<reference evidence="1 2" key="1">
    <citation type="journal article" date="2024" name="Front Chem Biol">
        <title>Unveiling the potential of Daldinia eschscholtzii MFLUCC 19-0629 through bioactivity and bioinformatics studies for enhanced sustainable agriculture production.</title>
        <authorList>
            <person name="Brooks S."/>
            <person name="Weaver J.A."/>
            <person name="Klomchit A."/>
            <person name="Alharthi S.A."/>
            <person name="Onlamun T."/>
            <person name="Nurani R."/>
            <person name="Vong T.K."/>
            <person name="Alberti F."/>
            <person name="Greco C."/>
        </authorList>
    </citation>
    <scope>NUCLEOTIDE SEQUENCE [LARGE SCALE GENOMIC DNA]</scope>
    <source>
        <strain evidence="1">MFLUCC 19-0629</strain>
    </source>
</reference>
<dbReference type="InterPro" id="IPR027417">
    <property type="entry name" value="P-loop_NTPase"/>
</dbReference>
<evidence type="ECO:0000313" key="2">
    <source>
        <dbReference type="Proteomes" id="UP001369815"/>
    </source>
</evidence>
<dbReference type="PRINTS" id="PR00988">
    <property type="entry name" value="URIDINKINASE"/>
</dbReference>
<dbReference type="AlphaFoldDB" id="A0AAX6MS76"/>
<proteinExistence type="predicted"/>
<dbReference type="SUPFAM" id="SSF52540">
    <property type="entry name" value="P-loop containing nucleoside triphosphate hydrolases"/>
    <property type="match status" value="1"/>
</dbReference>
<dbReference type="PANTHER" id="PTHR10285">
    <property type="entry name" value="URIDINE KINASE"/>
    <property type="match status" value="1"/>
</dbReference>
<organism evidence="1 2">
    <name type="scientific">Daldinia eschscholtzii</name>
    <dbReference type="NCBI Taxonomy" id="292717"/>
    <lineage>
        <taxon>Eukaryota</taxon>
        <taxon>Fungi</taxon>
        <taxon>Dikarya</taxon>
        <taxon>Ascomycota</taxon>
        <taxon>Pezizomycotina</taxon>
        <taxon>Sordariomycetes</taxon>
        <taxon>Xylariomycetidae</taxon>
        <taxon>Xylariales</taxon>
        <taxon>Hypoxylaceae</taxon>
        <taxon>Daldinia</taxon>
    </lineage>
</organism>
<keyword evidence="2" id="KW-1185">Reference proteome</keyword>
<gene>
    <name evidence="1" type="ORF">Daesc_002989</name>
</gene>
<sequence>MEDRKAFIVGISGASSSGKTTLARLLRDVFPNTFVLHEDDFYRAETELPYKDGLLDWDCAQAINIPDMKRALEHIRAHGTFPSEAVWPFVDSKEDQNSIGECPVPNAAIIAARAKVSQWLQPGHPGHSILTTSNLRICLLDGFLLYSPDLEAGGIPSLLDAKLFLLVSKERATQRRERRDGYVTLEGFWADPPGYVEKVVWPNYAEAHRGLFRDGDVEGTLDGEVLRGKGILAQTDRGLDVDMESTFNWAVDTLMRELEKAFGKEGGRVNA</sequence>
<protein>
    <recommendedName>
        <fullName evidence="3">Nicotinamide riboside kinase 1</fullName>
    </recommendedName>
</protein>
<dbReference type="Proteomes" id="UP001369815">
    <property type="component" value="Unassembled WGS sequence"/>
</dbReference>
<evidence type="ECO:0000313" key="1">
    <source>
        <dbReference type="EMBL" id="KAK6955354.1"/>
    </source>
</evidence>
<dbReference type="Gene3D" id="3.40.50.300">
    <property type="entry name" value="P-loop containing nucleotide triphosphate hydrolases"/>
    <property type="match status" value="1"/>
</dbReference>
<dbReference type="CDD" id="cd02024">
    <property type="entry name" value="NRK1"/>
    <property type="match status" value="1"/>
</dbReference>